<dbReference type="AlphaFoldDB" id="A0A9P5X3J6"/>
<evidence type="ECO:0000313" key="1">
    <source>
        <dbReference type="EMBL" id="KAF9444168.1"/>
    </source>
</evidence>
<accession>A0A9P5X3J6</accession>
<sequence length="81" mass="9384">MTTAELTLRLLLARAAARSSNSLHRTTGGNSARRWLWERSDQRKRAAWPHCHLSIHYKAYVVECIIGLCYSWNGWVRCRGL</sequence>
<keyword evidence="2" id="KW-1185">Reference proteome</keyword>
<name>A0A9P5X3J6_9AGAR</name>
<dbReference type="Proteomes" id="UP000807342">
    <property type="component" value="Unassembled WGS sequence"/>
</dbReference>
<organism evidence="1 2">
    <name type="scientific">Macrolepiota fuliginosa MF-IS2</name>
    <dbReference type="NCBI Taxonomy" id="1400762"/>
    <lineage>
        <taxon>Eukaryota</taxon>
        <taxon>Fungi</taxon>
        <taxon>Dikarya</taxon>
        <taxon>Basidiomycota</taxon>
        <taxon>Agaricomycotina</taxon>
        <taxon>Agaricomycetes</taxon>
        <taxon>Agaricomycetidae</taxon>
        <taxon>Agaricales</taxon>
        <taxon>Agaricineae</taxon>
        <taxon>Agaricaceae</taxon>
        <taxon>Macrolepiota</taxon>
    </lineage>
</organism>
<gene>
    <name evidence="1" type="ORF">P691DRAFT_358622</name>
</gene>
<reference evidence="1" key="1">
    <citation type="submission" date="2020-11" db="EMBL/GenBank/DDBJ databases">
        <authorList>
            <consortium name="DOE Joint Genome Institute"/>
            <person name="Ahrendt S."/>
            <person name="Riley R."/>
            <person name="Andreopoulos W."/>
            <person name="Labutti K."/>
            <person name="Pangilinan J."/>
            <person name="Ruiz-Duenas F.J."/>
            <person name="Barrasa J.M."/>
            <person name="Sanchez-Garcia M."/>
            <person name="Camarero S."/>
            <person name="Miyauchi S."/>
            <person name="Serrano A."/>
            <person name="Linde D."/>
            <person name="Babiker R."/>
            <person name="Drula E."/>
            <person name="Ayuso-Fernandez I."/>
            <person name="Pacheco R."/>
            <person name="Padilla G."/>
            <person name="Ferreira P."/>
            <person name="Barriuso J."/>
            <person name="Kellner H."/>
            <person name="Castanera R."/>
            <person name="Alfaro M."/>
            <person name="Ramirez L."/>
            <person name="Pisabarro A.G."/>
            <person name="Kuo A."/>
            <person name="Tritt A."/>
            <person name="Lipzen A."/>
            <person name="He G."/>
            <person name="Yan M."/>
            <person name="Ng V."/>
            <person name="Cullen D."/>
            <person name="Martin F."/>
            <person name="Rosso M.-N."/>
            <person name="Henrissat B."/>
            <person name="Hibbett D."/>
            <person name="Martinez A.T."/>
            <person name="Grigoriev I.V."/>
        </authorList>
    </citation>
    <scope>NUCLEOTIDE SEQUENCE</scope>
    <source>
        <strain evidence="1">MF-IS2</strain>
    </source>
</reference>
<protein>
    <submittedName>
        <fullName evidence="1">Uncharacterized protein</fullName>
    </submittedName>
</protein>
<evidence type="ECO:0000313" key="2">
    <source>
        <dbReference type="Proteomes" id="UP000807342"/>
    </source>
</evidence>
<comment type="caution">
    <text evidence="1">The sequence shown here is derived from an EMBL/GenBank/DDBJ whole genome shotgun (WGS) entry which is preliminary data.</text>
</comment>
<dbReference type="EMBL" id="MU151398">
    <property type="protein sequence ID" value="KAF9444168.1"/>
    <property type="molecule type" value="Genomic_DNA"/>
</dbReference>
<proteinExistence type="predicted"/>